<name>T1B7C2_9ZZZZ</name>
<dbReference type="AlphaFoldDB" id="T1B7C2"/>
<dbReference type="EMBL" id="AUZZ01005624">
    <property type="protein sequence ID" value="EQD48899.1"/>
    <property type="molecule type" value="Genomic_DNA"/>
</dbReference>
<reference evidence="2" key="1">
    <citation type="submission" date="2013-08" db="EMBL/GenBank/DDBJ databases">
        <authorList>
            <person name="Mendez C."/>
            <person name="Richter M."/>
            <person name="Ferrer M."/>
            <person name="Sanchez J."/>
        </authorList>
    </citation>
    <scope>NUCLEOTIDE SEQUENCE</scope>
</reference>
<dbReference type="InterPro" id="IPR003615">
    <property type="entry name" value="HNH_nuc"/>
</dbReference>
<dbReference type="GO" id="GO:0004519">
    <property type="term" value="F:endonuclease activity"/>
    <property type="evidence" value="ECO:0007669"/>
    <property type="project" value="InterPro"/>
</dbReference>
<sequence>MDAPASVTVTPNGRLLRLSAAWFSDGVRRRAEARRDRRCVECQRMLPNRRSPYCSRACRWKFQGHYFWDAARTYVMYRDRYSCRLCGVRRRARDLEVDHITEIWAGGAALEYSNLQTVCRPCHRRKSAESRRRDRPAPRDDP</sequence>
<reference evidence="2" key="2">
    <citation type="journal article" date="2014" name="ISME J.">
        <title>Microbial stratification in low pH oxic and suboxic macroscopic growths along an acid mine drainage.</title>
        <authorList>
            <person name="Mendez-Garcia C."/>
            <person name="Mesa V."/>
            <person name="Sprenger R.R."/>
            <person name="Richter M."/>
            <person name="Diez M.S."/>
            <person name="Solano J."/>
            <person name="Bargiela R."/>
            <person name="Golyshina O.V."/>
            <person name="Manteca A."/>
            <person name="Ramos J.L."/>
            <person name="Gallego J.R."/>
            <person name="Llorente I."/>
            <person name="Martins Dos Santos V.A."/>
            <person name="Jensen O.N."/>
            <person name="Pelaez A.I."/>
            <person name="Sanchez J."/>
            <person name="Ferrer M."/>
        </authorList>
    </citation>
    <scope>NUCLEOTIDE SEQUENCE</scope>
</reference>
<accession>T1B7C2</accession>
<protein>
    <submittedName>
        <fullName evidence="2">Nuclease</fullName>
    </submittedName>
</protein>
<dbReference type="GO" id="GO:0003676">
    <property type="term" value="F:nucleic acid binding"/>
    <property type="evidence" value="ECO:0007669"/>
    <property type="project" value="InterPro"/>
</dbReference>
<proteinExistence type="predicted"/>
<dbReference type="GO" id="GO:0008270">
    <property type="term" value="F:zinc ion binding"/>
    <property type="evidence" value="ECO:0007669"/>
    <property type="project" value="InterPro"/>
</dbReference>
<evidence type="ECO:0000259" key="1">
    <source>
        <dbReference type="SMART" id="SM00507"/>
    </source>
</evidence>
<dbReference type="CDD" id="cd00085">
    <property type="entry name" value="HNHc"/>
    <property type="match status" value="1"/>
</dbReference>
<comment type="caution">
    <text evidence="2">The sequence shown here is derived from an EMBL/GenBank/DDBJ whole genome shotgun (WGS) entry which is preliminary data.</text>
</comment>
<feature type="domain" description="HNH nuclease" evidence="1">
    <location>
        <begin position="70"/>
        <end position="124"/>
    </location>
</feature>
<dbReference type="InterPro" id="IPR002711">
    <property type="entry name" value="HNH"/>
</dbReference>
<dbReference type="SMART" id="SM00507">
    <property type="entry name" value="HNHc"/>
    <property type="match status" value="1"/>
</dbReference>
<organism evidence="2">
    <name type="scientific">mine drainage metagenome</name>
    <dbReference type="NCBI Taxonomy" id="410659"/>
    <lineage>
        <taxon>unclassified sequences</taxon>
        <taxon>metagenomes</taxon>
        <taxon>ecological metagenomes</taxon>
    </lineage>
</organism>
<dbReference type="Pfam" id="PF01844">
    <property type="entry name" value="HNH"/>
    <property type="match status" value="1"/>
</dbReference>
<dbReference type="Gene3D" id="1.10.30.50">
    <property type="match status" value="1"/>
</dbReference>
<gene>
    <name evidence="2" type="ORF">B2A_07822</name>
</gene>
<evidence type="ECO:0000313" key="2">
    <source>
        <dbReference type="EMBL" id="EQD48899.1"/>
    </source>
</evidence>